<accession>A0A4Z0L7J5</accession>
<reference evidence="2 3" key="1">
    <citation type="submission" date="2019-04" db="EMBL/GenBank/DDBJ databases">
        <title>Flavobacterium sp. strain DS2-A Genome sequencing and assembly.</title>
        <authorList>
            <person name="Kim I."/>
        </authorList>
    </citation>
    <scope>NUCLEOTIDE SEQUENCE [LARGE SCALE GENOMIC DNA]</scope>
    <source>
        <strain evidence="2 3">DS2-A</strain>
    </source>
</reference>
<feature type="chain" id="PRO_5021387916" evidence="1">
    <location>
        <begin position="23"/>
        <end position="331"/>
    </location>
</feature>
<protein>
    <submittedName>
        <fullName evidence="2">Uncharacterized protein</fullName>
    </submittedName>
</protein>
<comment type="caution">
    <text evidence="2">The sequence shown here is derived from an EMBL/GenBank/DDBJ whole genome shotgun (WGS) entry which is preliminary data.</text>
</comment>
<sequence>MKTNFKMTGLLFIGIMTMTACSSDDNGNQVSDMPPSSQEYKALSEEALNNRTQHFTMVAENGSATFTSSKGVKITINGNCLTLNGNPVTGNVDIAFIEVFDKGSMLATNKPTSGRMGNGNLELLISGGEFYVNATKNGQQLATTCNILLEVPTNLTGGADLGMQLFNGFIDDNGNLEWRANNANPAGGGGVDVGQGGTGGGSNYYVSFGNFGWTNVDKFYSDPRPKTTILVDAPEGYDFDNSAIYLSYDGEGQNALAKMDTYTAAGLFSEHYGQIPIGLACHIIFVTEENGQFRYGIKGVTTTANAVYSFTLAETTLGTEAQLVAAINAIQ</sequence>
<dbReference type="PROSITE" id="PS51257">
    <property type="entry name" value="PROKAR_LIPOPROTEIN"/>
    <property type="match status" value="1"/>
</dbReference>
<gene>
    <name evidence="2" type="ORF">E4635_05590</name>
</gene>
<dbReference type="EMBL" id="SRLH01000003">
    <property type="protein sequence ID" value="TGD58384.1"/>
    <property type="molecule type" value="Genomic_DNA"/>
</dbReference>
<name>A0A4Z0L7J5_9FLAO</name>
<dbReference type="Proteomes" id="UP000297407">
    <property type="component" value="Unassembled WGS sequence"/>
</dbReference>
<evidence type="ECO:0000313" key="2">
    <source>
        <dbReference type="EMBL" id="TGD58384.1"/>
    </source>
</evidence>
<proteinExistence type="predicted"/>
<keyword evidence="1" id="KW-0732">Signal</keyword>
<evidence type="ECO:0000313" key="3">
    <source>
        <dbReference type="Proteomes" id="UP000297407"/>
    </source>
</evidence>
<dbReference type="OrthoDB" id="1488726at2"/>
<dbReference type="AlphaFoldDB" id="A0A4Z0L7J5"/>
<dbReference type="RefSeq" id="WP_135525644.1">
    <property type="nucleotide sequence ID" value="NZ_SRLH01000003.1"/>
</dbReference>
<organism evidence="2 3">
    <name type="scientific">Flavobacterium humi</name>
    <dbReference type="NCBI Taxonomy" id="2562683"/>
    <lineage>
        <taxon>Bacteria</taxon>
        <taxon>Pseudomonadati</taxon>
        <taxon>Bacteroidota</taxon>
        <taxon>Flavobacteriia</taxon>
        <taxon>Flavobacteriales</taxon>
        <taxon>Flavobacteriaceae</taxon>
        <taxon>Flavobacterium</taxon>
    </lineage>
</organism>
<keyword evidence="3" id="KW-1185">Reference proteome</keyword>
<feature type="signal peptide" evidence="1">
    <location>
        <begin position="1"/>
        <end position="22"/>
    </location>
</feature>
<evidence type="ECO:0000256" key="1">
    <source>
        <dbReference type="SAM" id="SignalP"/>
    </source>
</evidence>